<feature type="domain" description="tRNA-specific 2-thiouridylase MnmA-like central" evidence="11">
    <location>
        <begin position="251"/>
        <end position="322"/>
    </location>
</feature>
<dbReference type="Gene3D" id="2.30.30.280">
    <property type="entry name" value="Adenine nucleotide alpha hydrolases-like domains"/>
    <property type="match status" value="1"/>
</dbReference>
<organism evidence="12 13">
    <name type="scientific">Candidatus Harrisonbacteria bacterium CG10_big_fil_rev_8_21_14_0_10_42_17</name>
    <dbReference type="NCBI Taxonomy" id="1974584"/>
    <lineage>
        <taxon>Bacteria</taxon>
        <taxon>Candidatus Harrisoniibacteriota</taxon>
    </lineage>
</organism>
<dbReference type="InterPro" id="IPR046885">
    <property type="entry name" value="MnmA-like_C"/>
</dbReference>
<comment type="caution">
    <text evidence="9">Lacks conserved residue(s) required for the propagation of feature annotation.</text>
</comment>
<comment type="function">
    <text evidence="9">Catalyzes the 2-thiolation of uridine at the wobble position (U34) of tRNA, leading to the formation of s(2)U34.</text>
</comment>
<evidence type="ECO:0000256" key="3">
    <source>
        <dbReference type="ARBA" id="ARBA00022694"/>
    </source>
</evidence>
<dbReference type="Pfam" id="PF20259">
    <property type="entry name" value="tRNA_Me_trans_M"/>
    <property type="match status" value="1"/>
</dbReference>
<keyword evidence="7" id="KW-1015">Disulfide bond</keyword>
<dbReference type="CDD" id="cd01998">
    <property type="entry name" value="MnmA_TRMU-like"/>
    <property type="match status" value="1"/>
</dbReference>
<comment type="similarity">
    <text evidence="9">Belongs to the MnmA/TRMU family.</text>
</comment>
<keyword evidence="3 9" id="KW-0819">tRNA processing</keyword>
<dbReference type="NCBIfam" id="NF001138">
    <property type="entry name" value="PRK00143.1"/>
    <property type="match status" value="1"/>
</dbReference>
<evidence type="ECO:0000256" key="4">
    <source>
        <dbReference type="ARBA" id="ARBA00022741"/>
    </source>
</evidence>
<evidence type="ECO:0000256" key="9">
    <source>
        <dbReference type="HAMAP-Rule" id="MF_00144"/>
    </source>
</evidence>
<feature type="region of interest" description="Interaction with target base in tRNA" evidence="9">
    <location>
        <begin position="119"/>
        <end position="121"/>
    </location>
</feature>
<evidence type="ECO:0000259" key="11">
    <source>
        <dbReference type="Pfam" id="PF20259"/>
    </source>
</evidence>
<feature type="binding site" evidence="9">
    <location>
        <begin position="20"/>
        <end position="27"/>
    </location>
    <ligand>
        <name>ATP</name>
        <dbReference type="ChEBI" id="CHEBI:30616"/>
    </ligand>
</feature>
<gene>
    <name evidence="9" type="primary">mnmA</name>
    <name evidence="12" type="ORF">COU08_02815</name>
</gene>
<evidence type="ECO:0000313" key="12">
    <source>
        <dbReference type="EMBL" id="PIT92412.1"/>
    </source>
</evidence>
<dbReference type="GO" id="GO:0000049">
    <property type="term" value="F:tRNA binding"/>
    <property type="evidence" value="ECO:0007669"/>
    <property type="project" value="UniProtKB-KW"/>
</dbReference>
<comment type="subcellular location">
    <subcellularLocation>
        <location evidence="9">Cytoplasm</location>
    </subcellularLocation>
</comment>
<feature type="region of interest" description="Interaction with tRNA" evidence="9">
    <location>
        <begin position="360"/>
        <end position="361"/>
    </location>
</feature>
<keyword evidence="9" id="KW-0963">Cytoplasm</keyword>
<comment type="catalytic activity">
    <reaction evidence="8 9">
        <text>S-sulfanyl-L-cysteinyl-[protein] + uridine(34) in tRNA + AH2 + ATP = 2-thiouridine(34) in tRNA + L-cysteinyl-[protein] + A + AMP + diphosphate + H(+)</text>
        <dbReference type="Rhea" id="RHEA:47032"/>
        <dbReference type="Rhea" id="RHEA-COMP:10131"/>
        <dbReference type="Rhea" id="RHEA-COMP:11726"/>
        <dbReference type="Rhea" id="RHEA-COMP:11727"/>
        <dbReference type="Rhea" id="RHEA-COMP:11728"/>
        <dbReference type="ChEBI" id="CHEBI:13193"/>
        <dbReference type="ChEBI" id="CHEBI:15378"/>
        <dbReference type="ChEBI" id="CHEBI:17499"/>
        <dbReference type="ChEBI" id="CHEBI:29950"/>
        <dbReference type="ChEBI" id="CHEBI:30616"/>
        <dbReference type="ChEBI" id="CHEBI:33019"/>
        <dbReference type="ChEBI" id="CHEBI:61963"/>
        <dbReference type="ChEBI" id="CHEBI:65315"/>
        <dbReference type="ChEBI" id="CHEBI:87170"/>
        <dbReference type="ChEBI" id="CHEBI:456215"/>
        <dbReference type="EC" id="2.8.1.13"/>
    </reaction>
</comment>
<feature type="binding site" evidence="9">
    <location>
        <position position="148"/>
    </location>
    <ligand>
        <name>ATP</name>
        <dbReference type="ChEBI" id="CHEBI:30616"/>
    </ligand>
</feature>
<feature type="site" description="Interaction with tRNA" evidence="9">
    <location>
        <position position="388"/>
    </location>
</feature>
<keyword evidence="1 9" id="KW-0820">tRNA-binding</keyword>
<dbReference type="InterPro" id="IPR004506">
    <property type="entry name" value="MnmA-like"/>
</dbReference>
<protein>
    <recommendedName>
        <fullName evidence="9">tRNA-specific 2-thiouridylase MnmA</fullName>
        <ecNumber evidence="9">2.8.1.13</ecNumber>
    </recommendedName>
</protein>
<dbReference type="InterPro" id="IPR023382">
    <property type="entry name" value="MnmA-like_central_sf"/>
</dbReference>
<dbReference type="HAMAP" id="MF_00144">
    <property type="entry name" value="tRNA_thiouridyl_MnmA"/>
    <property type="match status" value="1"/>
</dbReference>
<keyword evidence="2 9" id="KW-0808">Transferase</keyword>
<dbReference type="AlphaFoldDB" id="A0A2M6WI09"/>
<evidence type="ECO:0000256" key="2">
    <source>
        <dbReference type="ARBA" id="ARBA00022679"/>
    </source>
</evidence>
<dbReference type="NCBIfam" id="TIGR00420">
    <property type="entry name" value="trmU"/>
    <property type="match status" value="1"/>
</dbReference>
<feature type="site" description="Interaction with tRNA" evidence="9">
    <location>
        <position position="149"/>
    </location>
</feature>
<dbReference type="Proteomes" id="UP000228635">
    <property type="component" value="Unassembled WGS sequence"/>
</dbReference>
<dbReference type="Gene3D" id="3.40.50.620">
    <property type="entry name" value="HUPs"/>
    <property type="match status" value="1"/>
</dbReference>
<comment type="caution">
    <text evidence="12">The sequence shown here is derived from an EMBL/GenBank/DDBJ whole genome shotgun (WGS) entry which is preliminary data.</text>
</comment>
<keyword evidence="6 9" id="KW-0694">RNA-binding</keyword>
<feature type="active site" description="Cysteine persulfide intermediate" evidence="9">
    <location>
        <position position="242"/>
    </location>
</feature>
<accession>A0A2M6WI09</accession>
<dbReference type="InterPro" id="IPR014729">
    <property type="entry name" value="Rossmann-like_a/b/a_fold"/>
</dbReference>
<reference evidence="13" key="1">
    <citation type="submission" date="2017-09" db="EMBL/GenBank/DDBJ databases">
        <title>Depth-based differentiation of microbial function through sediment-hosted aquifers and enrichment of novel symbionts in the deep terrestrial subsurface.</title>
        <authorList>
            <person name="Probst A.J."/>
            <person name="Ladd B."/>
            <person name="Jarett J.K."/>
            <person name="Geller-Mcgrath D.E."/>
            <person name="Sieber C.M.K."/>
            <person name="Emerson J.B."/>
            <person name="Anantharaman K."/>
            <person name="Thomas B.C."/>
            <person name="Malmstrom R."/>
            <person name="Stieglmeier M."/>
            <person name="Klingl A."/>
            <person name="Woyke T."/>
            <person name="Ryan C.M."/>
            <person name="Banfield J.F."/>
        </authorList>
    </citation>
    <scope>NUCLEOTIDE SEQUENCE [LARGE SCALE GENOMIC DNA]</scope>
</reference>
<sequence length="406" mass="45716">MKTNGMKTASRERSRTVFVGMSGGVDSSVTAVLLKQAKPSDFEKLTGRPTPKGFKGFNVVGIHLRGFNIDGCGDRDAEDARRAAEVIGIPFYVLDMEEDYKRIVVKYMVNEYKRGKTPNPDVMCNKEIKFGIFLNAAKKMGADYVATGHYARIATNDTKQETWNKRADTRNKNSMSHVACRYSLHAARDKNKDQSYFLWTLTQDQLKYTIFPLGVIKKPQVRKLAKKFNLPNAEKKDSQGICFLGHVTLSEFLGMYIPAKRGAIVTTDGKKVGEHQGAHLFTIGQRRLGIKNLELGIKNDGNIKPNYVTEKNIKKNIVTIAQGDEHPVHYKKEIELKDIHFISPLIHDSKFSIPVLARIRYRQPLFKATLKEKKLIFKNPQKFIAAGQSAVFYTKQGEMLGGGVIV</sequence>
<dbReference type="Pfam" id="PF03054">
    <property type="entry name" value="tRNA_Me_trans"/>
    <property type="match status" value="1"/>
</dbReference>
<feature type="binding site" evidence="9">
    <location>
        <position position="64"/>
    </location>
    <ligand>
        <name>ATP</name>
        <dbReference type="ChEBI" id="CHEBI:30616"/>
    </ligand>
</feature>
<evidence type="ECO:0000256" key="1">
    <source>
        <dbReference type="ARBA" id="ARBA00022555"/>
    </source>
</evidence>
<dbReference type="EC" id="2.8.1.13" evidence="9"/>
<dbReference type="SUPFAM" id="SSF52402">
    <property type="entry name" value="Adenine nucleotide alpha hydrolases-like"/>
    <property type="match status" value="1"/>
</dbReference>
<dbReference type="InterPro" id="IPR046884">
    <property type="entry name" value="MnmA-like_central"/>
</dbReference>
<dbReference type="GO" id="GO:0002143">
    <property type="term" value="P:tRNA wobble position uridine thiolation"/>
    <property type="evidence" value="ECO:0007669"/>
    <property type="project" value="TreeGrafter"/>
</dbReference>
<evidence type="ECO:0000313" key="13">
    <source>
        <dbReference type="Proteomes" id="UP000228635"/>
    </source>
</evidence>
<dbReference type="Gene3D" id="2.40.30.10">
    <property type="entry name" value="Translation factors"/>
    <property type="match status" value="1"/>
</dbReference>
<dbReference type="FunFam" id="2.30.30.280:FF:000001">
    <property type="entry name" value="tRNA-specific 2-thiouridylase MnmA"/>
    <property type="match status" value="1"/>
</dbReference>
<dbReference type="Pfam" id="PF20258">
    <property type="entry name" value="tRNA_Me_trans_C"/>
    <property type="match status" value="1"/>
</dbReference>
<dbReference type="PANTHER" id="PTHR11933">
    <property type="entry name" value="TRNA 5-METHYLAMINOMETHYL-2-THIOURIDYLATE -METHYLTRANSFERASE"/>
    <property type="match status" value="1"/>
</dbReference>
<feature type="domain" description="tRNA-specific 2-thiouridylase MnmA-like C-terminal" evidence="10">
    <location>
        <begin position="332"/>
        <end position="405"/>
    </location>
</feature>
<dbReference type="PANTHER" id="PTHR11933:SF5">
    <property type="entry name" value="MITOCHONDRIAL TRNA-SPECIFIC 2-THIOURIDYLASE 1"/>
    <property type="match status" value="1"/>
</dbReference>
<evidence type="ECO:0000259" key="10">
    <source>
        <dbReference type="Pfam" id="PF20258"/>
    </source>
</evidence>
<evidence type="ECO:0000256" key="5">
    <source>
        <dbReference type="ARBA" id="ARBA00022840"/>
    </source>
</evidence>
<evidence type="ECO:0000256" key="7">
    <source>
        <dbReference type="ARBA" id="ARBA00023157"/>
    </source>
</evidence>
<proteinExistence type="inferred from homology"/>
<dbReference type="GO" id="GO:0103016">
    <property type="term" value="F:tRNA-uridine 2-sulfurtransferase activity"/>
    <property type="evidence" value="ECO:0007669"/>
    <property type="project" value="UniProtKB-EC"/>
</dbReference>
<keyword evidence="5 9" id="KW-0067">ATP-binding</keyword>
<evidence type="ECO:0000256" key="6">
    <source>
        <dbReference type="ARBA" id="ARBA00022884"/>
    </source>
</evidence>
<feature type="active site" description="Nucleophile" evidence="9">
    <location>
        <position position="124"/>
    </location>
</feature>
<feature type="region of interest" description="Interaction with tRNA" evidence="9">
    <location>
        <begin position="192"/>
        <end position="194"/>
    </location>
</feature>
<keyword evidence="4 9" id="KW-0547">Nucleotide-binding</keyword>
<name>A0A2M6WI09_9BACT</name>
<dbReference type="GO" id="GO:0005524">
    <property type="term" value="F:ATP binding"/>
    <property type="evidence" value="ECO:0007669"/>
    <property type="project" value="UniProtKB-KW"/>
</dbReference>
<evidence type="ECO:0000256" key="8">
    <source>
        <dbReference type="ARBA" id="ARBA00051542"/>
    </source>
</evidence>
<dbReference type="EMBL" id="PFBA01000024">
    <property type="protein sequence ID" value="PIT92412.1"/>
    <property type="molecule type" value="Genomic_DNA"/>
</dbReference>
<dbReference type="GO" id="GO:0005737">
    <property type="term" value="C:cytoplasm"/>
    <property type="evidence" value="ECO:0007669"/>
    <property type="project" value="UniProtKB-SubCell"/>
</dbReference>